<evidence type="ECO:0000313" key="2">
    <source>
        <dbReference type="EMBL" id="MFN2975516.1"/>
    </source>
</evidence>
<accession>A0ABW9KI91</accession>
<comment type="caution">
    <text evidence="2">The sequence shown here is derived from an EMBL/GenBank/DDBJ whole genome shotgun (WGS) entry which is preliminary data.</text>
</comment>
<reference evidence="2 3" key="1">
    <citation type="submission" date="2024-12" db="EMBL/GenBank/DDBJ databases">
        <authorList>
            <person name="Lee Y."/>
        </authorList>
    </citation>
    <scope>NUCLEOTIDE SEQUENCE [LARGE SCALE GENOMIC DNA]</scope>
    <source>
        <strain evidence="2 3">03SUJ4</strain>
    </source>
</reference>
<dbReference type="Proteomes" id="UP001634747">
    <property type="component" value="Unassembled WGS sequence"/>
</dbReference>
<evidence type="ECO:0000259" key="1">
    <source>
        <dbReference type="Pfam" id="PF01175"/>
    </source>
</evidence>
<dbReference type="Gene3D" id="3.40.50.10730">
    <property type="entry name" value="Urocanase like domains"/>
    <property type="match status" value="1"/>
</dbReference>
<proteinExistence type="predicted"/>
<dbReference type="SUPFAM" id="SSF111326">
    <property type="entry name" value="Urocanase"/>
    <property type="match status" value="1"/>
</dbReference>
<evidence type="ECO:0000313" key="3">
    <source>
        <dbReference type="Proteomes" id="UP001634747"/>
    </source>
</evidence>
<dbReference type="RefSeq" id="WP_263412960.1">
    <property type="nucleotide sequence ID" value="NZ_BAABBH010000001.1"/>
</dbReference>
<organism evidence="2 3">
    <name type="scientific">Terriglobus aquaticus</name>
    <dbReference type="NCBI Taxonomy" id="940139"/>
    <lineage>
        <taxon>Bacteria</taxon>
        <taxon>Pseudomonadati</taxon>
        <taxon>Acidobacteriota</taxon>
        <taxon>Terriglobia</taxon>
        <taxon>Terriglobales</taxon>
        <taxon>Acidobacteriaceae</taxon>
        <taxon>Terriglobus</taxon>
    </lineage>
</organism>
<protein>
    <recommendedName>
        <fullName evidence="1">Urocanase Rossmann-like domain-containing protein</fullName>
    </recommendedName>
</protein>
<feature type="domain" description="Urocanase Rossmann-like" evidence="1">
    <location>
        <begin position="24"/>
        <end position="121"/>
    </location>
</feature>
<name>A0ABW9KI91_9BACT</name>
<sequence>MDRSENTLQRRSLAAFLSLMQRHDTWSGRLVLLSASDEAAAFAMAVLATGGAVLWVCADETSLRESGLQGLSDFQVTTLGEALRILKNEIRKGLPVSVAVLDAAGTVWGEAAARGVQPDAVWPGDKDAEAGGVLIERGAERLVVADADGILARTAQTWRELRAIDAELLEQLSGCALAERMAGERWLRAASRLFPGEMHRCYAAAWTASKDSR</sequence>
<gene>
    <name evidence="2" type="ORF">ACK2TP_07055</name>
</gene>
<dbReference type="InterPro" id="IPR036190">
    <property type="entry name" value="Urocanase_sf"/>
</dbReference>
<dbReference type="InterPro" id="IPR038364">
    <property type="entry name" value="Urocanase_central_sf"/>
</dbReference>
<keyword evidence="3" id="KW-1185">Reference proteome</keyword>
<dbReference type="EMBL" id="JBJYXY010000001">
    <property type="protein sequence ID" value="MFN2975516.1"/>
    <property type="molecule type" value="Genomic_DNA"/>
</dbReference>
<dbReference type="InterPro" id="IPR035085">
    <property type="entry name" value="Urocanase_Rossmann-like"/>
</dbReference>
<dbReference type="Pfam" id="PF01175">
    <property type="entry name" value="Urocanase"/>
    <property type="match status" value="1"/>
</dbReference>